<keyword evidence="5" id="KW-0997">Cell inner membrane</keyword>
<comment type="subcellular location">
    <subcellularLocation>
        <location evidence="1">Cell inner membrane</location>
        <topology evidence="1">Multi-pass membrane protein</topology>
    </subcellularLocation>
    <subcellularLocation>
        <location evidence="21">Membrane</location>
        <topology evidence="21">Multi-pass membrane protein</topology>
    </subcellularLocation>
</comment>
<dbReference type="PANTHER" id="PTHR42829">
    <property type="entry name" value="NADH-UBIQUINONE OXIDOREDUCTASE CHAIN 5"/>
    <property type="match status" value="1"/>
</dbReference>
<keyword evidence="13" id="KW-0830">Ubiquinone</keyword>
<comment type="catalytic activity">
    <reaction evidence="20">
        <text>a plastoquinone + NADH + (n+1) H(+)(in) = a plastoquinol + NAD(+) + n H(+)(out)</text>
        <dbReference type="Rhea" id="RHEA:42608"/>
        <dbReference type="Rhea" id="RHEA-COMP:9561"/>
        <dbReference type="Rhea" id="RHEA-COMP:9562"/>
        <dbReference type="ChEBI" id="CHEBI:15378"/>
        <dbReference type="ChEBI" id="CHEBI:17757"/>
        <dbReference type="ChEBI" id="CHEBI:57540"/>
        <dbReference type="ChEBI" id="CHEBI:57945"/>
        <dbReference type="ChEBI" id="CHEBI:62192"/>
    </reaction>
</comment>
<keyword evidence="11 22" id="KW-1133">Transmembrane helix</keyword>
<organism evidence="26 27">
    <name type="scientific">Geobacter pickeringii</name>
    <dbReference type="NCBI Taxonomy" id="345632"/>
    <lineage>
        <taxon>Bacteria</taxon>
        <taxon>Pseudomonadati</taxon>
        <taxon>Thermodesulfobacteriota</taxon>
        <taxon>Desulfuromonadia</taxon>
        <taxon>Geobacterales</taxon>
        <taxon>Geobacteraceae</taxon>
        <taxon>Geobacter</taxon>
    </lineage>
</organism>
<dbReference type="Pfam" id="PF01010">
    <property type="entry name" value="Proton_antipo_C"/>
    <property type="match status" value="1"/>
</dbReference>
<keyword evidence="12" id="KW-0520">NAD</keyword>
<evidence type="ECO:0000313" key="27">
    <source>
        <dbReference type="Proteomes" id="UP000057609"/>
    </source>
</evidence>
<evidence type="ECO:0000256" key="5">
    <source>
        <dbReference type="ARBA" id="ARBA00022519"/>
    </source>
</evidence>
<name>A0A0B5BCT0_9BACT</name>
<dbReference type="PRINTS" id="PR01435">
    <property type="entry name" value="NPOXDRDTASE5"/>
</dbReference>
<dbReference type="GO" id="GO:0003954">
    <property type="term" value="F:NADH dehydrogenase activity"/>
    <property type="evidence" value="ECO:0007669"/>
    <property type="project" value="TreeGrafter"/>
</dbReference>
<evidence type="ECO:0000256" key="10">
    <source>
        <dbReference type="ARBA" id="ARBA00022967"/>
    </source>
</evidence>
<dbReference type="InterPro" id="IPR002128">
    <property type="entry name" value="NADH_UbQ_OxRdtase_chlpt_su5_C"/>
</dbReference>
<feature type="transmembrane region" description="Helical" evidence="22">
    <location>
        <begin position="216"/>
        <end position="236"/>
    </location>
</feature>
<dbReference type="GO" id="GO:0042773">
    <property type="term" value="P:ATP synthesis coupled electron transport"/>
    <property type="evidence" value="ECO:0007669"/>
    <property type="project" value="InterPro"/>
</dbReference>
<dbReference type="NCBIfam" id="TIGR01974">
    <property type="entry name" value="NDH_I_L"/>
    <property type="match status" value="1"/>
</dbReference>
<feature type="domain" description="NADH-Ubiquinone oxidoreductase (complex I) chain 5 N-terminal" evidence="24">
    <location>
        <begin position="71"/>
        <end position="121"/>
    </location>
</feature>
<evidence type="ECO:0000256" key="14">
    <source>
        <dbReference type="ARBA" id="ARBA00023136"/>
    </source>
</evidence>
<keyword evidence="9" id="KW-0618">Plastoquinone</keyword>
<protein>
    <recommendedName>
        <fullName evidence="3">NADH-quinone oxidoreductase subunit L</fullName>
    </recommendedName>
    <alternativeName>
        <fullName evidence="16">NADH dehydrogenase I subunit L</fullName>
    </alternativeName>
    <alternativeName>
        <fullName evidence="17">NDH-1 subunit L</fullName>
    </alternativeName>
</protein>
<feature type="transmembrane region" description="Helical" evidence="22">
    <location>
        <begin position="477"/>
        <end position="499"/>
    </location>
</feature>
<dbReference type="STRING" id="345632.GPICK_15255"/>
<keyword evidence="7" id="KW-0874">Quinone</keyword>
<reference evidence="26 27" key="1">
    <citation type="journal article" date="2015" name="Genome Announc.">
        <title>Complete Genome of Geobacter pickeringii G13T, a Metal-Reducing Isolate from Sedimentary Kaolin Deposits.</title>
        <authorList>
            <person name="Badalamenti J.P."/>
            <person name="Bond D.R."/>
        </authorList>
    </citation>
    <scope>NUCLEOTIDE SEQUENCE [LARGE SCALE GENOMIC DNA]</scope>
    <source>
        <strain evidence="26 27">G13</strain>
    </source>
</reference>
<feature type="transmembrane region" description="Helical" evidence="22">
    <location>
        <begin position="117"/>
        <end position="136"/>
    </location>
</feature>
<keyword evidence="14 22" id="KW-0472">Membrane</keyword>
<feature type="transmembrane region" description="Helical" evidence="22">
    <location>
        <begin position="174"/>
        <end position="196"/>
    </location>
</feature>
<feature type="domain" description="NADH:quinone oxidoreductase/Mrp antiporter transmembrane" evidence="23">
    <location>
        <begin position="138"/>
        <end position="426"/>
    </location>
</feature>
<dbReference type="InterPro" id="IPR003945">
    <property type="entry name" value="NU5C-like"/>
</dbReference>
<dbReference type="FunFam" id="1.20.5.2700:FF:000001">
    <property type="entry name" value="NADH-quinone oxidoreductase, L subunit"/>
    <property type="match status" value="1"/>
</dbReference>
<comment type="catalytic activity">
    <reaction evidence="18">
        <text>a quinone + NADH + 5 H(+)(in) = a quinol + NAD(+) + 4 H(+)(out)</text>
        <dbReference type="Rhea" id="RHEA:57888"/>
        <dbReference type="ChEBI" id="CHEBI:15378"/>
        <dbReference type="ChEBI" id="CHEBI:24646"/>
        <dbReference type="ChEBI" id="CHEBI:57540"/>
        <dbReference type="ChEBI" id="CHEBI:57945"/>
        <dbReference type="ChEBI" id="CHEBI:132124"/>
    </reaction>
</comment>
<dbReference type="InterPro" id="IPR018393">
    <property type="entry name" value="NADHpl_OxRdtase_5_subgr"/>
</dbReference>
<evidence type="ECO:0000256" key="16">
    <source>
        <dbReference type="ARBA" id="ARBA00031571"/>
    </source>
</evidence>
<evidence type="ECO:0000256" key="20">
    <source>
        <dbReference type="ARBA" id="ARBA00048026"/>
    </source>
</evidence>
<evidence type="ECO:0000256" key="4">
    <source>
        <dbReference type="ARBA" id="ARBA00022475"/>
    </source>
</evidence>
<evidence type="ECO:0000256" key="2">
    <source>
        <dbReference type="ARBA" id="ARBA00008200"/>
    </source>
</evidence>
<evidence type="ECO:0000256" key="13">
    <source>
        <dbReference type="ARBA" id="ARBA00023075"/>
    </source>
</evidence>
<evidence type="ECO:0000256" key="8">
    <source>
        <dbReference type="ARBA" id="ARBA00022857"/>
    </source>
</evidence>
<comment type="catalytic activity">
    <reaction evidence="19">
        <text>a plastoquinone + NADPH + (n+1) H(+)(in) = a plastoquinol + NADP(+) + n H(+)(out)</text>
        <dbReference type="Rhea" id="RHEA:42612"/>
        <dbReference type="Rhea" id="RHEA-COMP:9561"/>
        <dbReference type="Rhea" id="RHEA-COMP:9562"/>
        <dbReference type="ChEBI" id="CHEBI:15378"/>
        <dbReference type="ChEBI" id="CHEBI:17757"/>
        <dbReference type="ChEBI" id="CHEBI:57783"/>
        <dbReference type="ChEBI" id="CHEBI:58349"/>
        <dbReference type="ChEBI" id="CHEBI:62192"/>
    </reaction>
</comment>
<comment type="similarity">
    <text evidence="2">Belongs to the complex I subunit 5 family.</text>
</comment>
<feature type="transmembrane region" description="Helical" evidence="22">
    <location>
        <begin position="142"/>
        <end position="162"/>
    </location>
</feature>
<feature type="transmembrane region" description="Helical" evidence="22">
    <location>
        <begin position="287"/>
        <end position="308"/>
    </location>
</feature>
<feature type="transmembrane region" description="Helical" evidence="22">
    <location>
        <begin position="81"/>
        <end position="105"/>
    </location>
</feature>
<keyword evidence="6 21" id="KW-0812">Transmembrane</keyword>
<dbReference type="InterPro" id="IPR001516">
    <property type="entry name" value="Proton_antipo_N"/>
</dbReference>
<evidence type="ECO:0000256" key="17">
    <source>
        <dbReference type="ARBA" id="ARBA00032795"/>
    </source>
</evidence>
<dbReference type="PRINTS" id="PR01434">
    <property type="entry name" value="NADHDHGNASE5"/>
</dbReference>
<gene>
    <name evidence="26" type="ORF">GPICK_15255</name>
</gene>
<comment type="subunit">
    <text evidence="15">Composed of 13 different subunits. Subunits NuoA, H, J, K, L, M, N constitute the membrane sector of the complex.</text>
</comment>
<dbReference type="RefSeq" id="WP_039744650.1">
    <property type="nucleotide sequence ID" value="NZ_CP009788.1"/>
</dbReference>
<dbReference type="PANTHER" id="PTHR42829:SF2">
    <property type="entry name" value="NADH-UBIQUINONE OXIDOREDUCTASE CHAIN 5"/>
    <property type="match status" value="1"/>
</dbReference>
<evidence type="ECO:0000256" key="12">
    <source>
        <dbReference type="ARBA" id="ARBA00023027"/>
    </source>
</evidence>
<evidence type="ECO:0000256" key="6">
    <source>
        <dbReference type="ARBA" id="ARBA00022692"/>
    </source>
</evidence>
<keyword evidence="4" id="KW-1003">Cell membrane</keyword>
<dbReference type="KEGG" id="gpi:GPICK_15255"/>
<evidence type="ECO:0000256" key="1">
    <source>
        <dbReference type="ARBA" id="ARBA00004429"/>
    </source>
</evidence>
<dbReference type="AlphaFoldDB" id="A0A0B5BCT0"/>
<feature type="transmembrane region" description="Helical" evidence="22">
    <location>
        <begin position="434"/>
        <end position="456"/>
    </location>
</feature>
<proteinExistence type="inferred from homology"/>
<feature type="transmembrane region" description="Helical" evidence="22">
    <location>
        <begin position="315"/>
        <end position="341"/>
    </location>
</feature>
<dbReference type="GO" id="GO:0005886">
    <property type="term" value="C:plasma membrane"/>
    <property type="evidence" value="ECO:0007669"/>
    <property type="project" value="UniProtKB-SubCell"/>
</dbReference>
<sequence length="669" mass="73586">MFEYVWLIPLFPLLGVVINGLFGKKIKNETVIGGLGALMVFSSFLVSCGIFIELLSRGAEERAFEKVLFTWIKSGTFKADIGFLIDPLSALMIMVVTGVGFLIHVYSIGYMHGEEGFYRYFTYLNLFTFSMLLLVLGNNLLLMFVGWEGVGLCSYLLIGYYFHKKSAGDAGKKAFVMNRVGDFGFLLGLFTMYWYFGHTHNVWTINFRELAANAHLLPVGGVVTVITLCFFLGATGKSAQIPLYTWLPDAMEGPTPVSALIHAATMVTAGVYMIGRMNFVYIRSHETMMIVAIVGAATAIFAASIGTAQNDIKRVLAYSTVSQLGFMFLAMGVGAFTAGIFHLMTHAFFKACLFLGSGSVIHAMHHALHHIHSHDDPQDMRNMGGLKSAMPITFLTFLVSTIAIAGIPGFSGFFSKDEILWQAFANPLHGDLNLILWATGAIAAGFTAFYMFRLVFMTFFGECRIKEKAKSHLHESPFVITLPLIVLGVLAIVGGYVGIPKVIGEVFGGVPNLFEHYLEPVFKGSHEFMAQQLHHAEGHHSAALEWGLMATSVVIALVGISIAFFLYIVSPSIPAKFTAAFPRLHRAVYNKWYIDELYDFLFVNPCKALGNFLWKGFDVLVVDGIVNGVAAVVKGIGSVLRNIQTGYVHNYAISMALGVVVIVAFYLFR</sequence>
<dbReference type="HOGENOM" id="CLU_007100_6_0_7"/>
<dbReference type="Pfam" id="PF00361">
    <property type="entry name" value="Proton_antipo_M"/>
    <property type="match status" value="1"/>
</dbReference>
<keyword evidence="27" id="KW-1185">Reference proteome</keyword>
<feature type="transmembrane region" description="Helical" evidence="22">
    <location>
        <begin position="546"/>
        <end position="569"/>
    </location>
</feature>
<feature type="transmembrane region" description="Helical" evidence="22">
    <location>
        <begin position="648"/>
        <end position="668"/>
    </location>
</feature>
<evidence type="ECO:0000256" key="18">
    <source>
        <dbReference type="ARBA" id="ARBA00047712"/>
    </source>
</evidence>
<dbReference type="Gene3D" id="1.20.5.2700">
    <property type="match status" value="1"/>
</dbReference>
<evidence type="ECO:0000256" key="11">
    <source>
        <dbReference type="ARBA" id="ARBA00022989"/>
    </source>
</evidence>
<dbReference type="GO" id="GO:0015990">
    <property type="term" value="P:electron transport coupled proton transport"/>
    <property type="evidence" value="ECO:0007669"/>
    <property type="project" value="TreeGrafter"/>
</dbReference>
<feature type="domain" description="NADH:ubiquinone/plastoquinone oxidoreductase chloroplast chain 5 C-terminal" evidence="25">
    <location>
        <begin position="466"/>
        <end position="581"/>
    </location>
</feature>
<dbReference type="OrthoDB" id="9805769at2"/>
<feature type="transmembrane region" description="Helical" evidence="22">
    <location>
        <begin position="6"/>
        <end position="23"/>
    </location>
</feature>
<dbReference type="Proteomes" id="UP000057609">
    <property type="component" value="Chromosome"/>
</dbReference>
<dbReference type="GO" id="GO:0048038">
    <property type="term" value="F:quinone binding"/>
    <property type="evidence" value="ECO:0007669"/>
    <property type="project" value="UniProtKB-KW"/>
</dbReference>
<evidence type="ECO:0000256" key="3">
    <source>
        <dbReference type="ARBA" id="ARBA00019904"/>
    </source>
</evidence>
<dbReference type="NCBIfam" id="NF005141">
    <property type="entry name" value="PRK06590.1"/>
    <property type="match status" value="1"/>
</dbReference>
<keyword evidence="8" id="KW-0521">NADP</keyword>
<evidence type="ECO:0000256" key="22">
    <source>
        <dbReference type="SAM" id="Phobius"/>
    </source>
</evidence>
<keyword evidence="10" id="KW-1278">Translocase</keyword>
<evidence type="ECO:0000256" key="7">
    <source>
        <dbReference type="ARBA" id="ARBA00022719"/>
    </source>
</evidence>
<evidence type="ECO:0000259" key="24">
    <source>
        <dbReference type="Pfam" id="PF00662"/>
    </source>
</evidence>
<dbReference type="Pfam" id="PF00662">
    <property type="entry name" value="Proton_antipo_N"/>
    <property type="match status" value="1"/>
</dbReference>
<evidence type="ECO:0000256" key="15">
    <source>
        <dbReference type="ARBA" id="ARBA00025811"/>
    </source>
</evidence>
<evidence type="ECO:0000256" key="21">
    <source>
        <dbReference type="RuleBase" id="RU000320"/>
    </source>
</evidence>
<feature type="transmembrane region" description="Helical" evidence="22">
    <location>
        <begin position="389"/>
        <end position="414"/>
    </location>
</feature>
<evidence type="ECO:0000256" key="19">
    <source>
        <dbReference type="ARBA" id="ARBA00047726"/>
    </source>
</evidence>
<accession>A0A0B5BCT0</accession>
<dbReference type="GO" id="GO:0008137">
    <property type="term" value="F:NADH dehydrogenase (ubiquinone) activity"/>
    <property type="evidence" value="ECO:0007669"/>
    <property type="project" value="InterPro"/>
</dbReference>
<feature type="transmembrane region" description="Helical" evidence="22">
    <location>
        <begin position="30"/>
        <end position="52"/>
    </location>
</feature>
<dbReference type="EMBL" id="CP009788">
    <property type="protein sequence ID" value="AJE04538.1"/>
    <property type="molecule type" value="Genomic_DNA"/>
</dbReference>
<evidence type="ECO:0000313" key="26">
    <source>
        <dbReference type="EMBL" id="AJE04538.1"/>
    </source>
</evidence>
<evidence type="ECO:0000256" key="9">
    <source>
        <dbReference type="ARBA" id="ARBA00022957"/>
    </source>
</evidence>
<evidence type="ECO:0000259" key="25">
    <source>
        <dbReference type="Pfam" id="PF01010"/>
    </source>
</evidence>
<dbReference type="InterPro" id="IPR001750">
    <property type="entry name" value="ND/Mrp_TM"/>
</dbReference>
<evidence type="ECO:0000259" key="23">
    <source>
        <dbReference type="Pfam" id="PF00361"/>
    </source>
</evidence>